<evidence type="ECO:0000313" key="4">
    <source>
        <dbReference type="Proteomes" id="UP000063429"/>
    </source>
</evidence>
<evidence type="ECO:0000313" key="3">
    <source>
        <dbReference type="EMBL" id="AKZ62590.1"/>
    </source>
</evidence>
<proteinExistence type="predicted"/>
<feature type="region of interest" description="Disordered" evidence="1">
    <location>
        <begin position="56"/>
        <end position="78"/>
    </location>
</feature>
<feature type="compositionally biased region" description="Low complexity" evidence="1">
    <location>
        <begin position="63"/>
        <end position="78"/>
    </location>
</feature>
<evidence type="ECO:0000256" key="2">
    <source>
        <dbReference type="SAM" id="Phobius"/>
    </source>
</evidence>
<keyword evidence="2" id="KW-0472">Membrane</keyword>
<keyword evidence="2" id="KW-1133">Transmembrane helix</keyword>
<keyword evidence="4" id="KW-1185">Reference proteome</keyword>
<sequence length="78" mass="8109">MSNHSKDPSHSGFSLSNLQVMLLLLAAGILLIGVTFVFAKDIGRIPVSLWDICTTPAEPATAPRSSGSGSVSVSPSRN</sequence>
<reference evidence="4" key="1">
    <citation type="journal article" date="2015" name="Genome Announc.">
        <title>Complete Genome Sequence of Herbaspirillum hiltneri N3 (DSM 17495), Isolated from Surface-Sterilized Wheat Roots.</title>
        <authorList>
            <person name="Guizelini D."/>
            <person name="Saizaki P.M."/>
            <person name="Coimbra N.A."/>
            <person name="Weiss V.A."/>
            <person name="Faoro H."/>
            <person name="Sfeir M.Z."/>
            <person name="Baura V.A."/>
            <person name="Monteiro R.A."/>
            <person name="Chubatsu L.S."/>
            <person name="Souza E.M."/>
            <person name="Cruz L.M."/>
            <person name="Pedrosa F.O."/>
            <person name="Raittz R.T."/>
            <person name="Marchaukoski J.N."/>
            <person name="Steffens M.B."/>
        </authorList>
    </citation>
    <scope>NUCLEOTIDE SEQUENCE [LARGE SCALE GENOMIC DNA]</scope>
    <source>
        <strain evidence="4">N3</strain>
    </source>
</reference>
<accession>A0ABN4HUB6</accession>
<keyword evidence="2" id="KW-0812">Transmembrane</keyword>
<evidence type="ECO:0000256" key="1">
    <source>
        <dbReference type="SAM" id="MobiDB-lite"/>
    </source>
</evidence>
<organism evidence="3 4">
    <name type="scientific">Herbaspirillum hiltneri N3</name>
    <dbReference type="NCBI Taxonomy" id="1262470"/>
    <lineage>
        <taxon>Bacteria</taxon>
        <taxon>Pseudomonadati</taxon>
        <taxon>Pseudomonadota</taxon>
        <taxon>Betaproteobacteria</taxon>
        <taxon>Burkholderiales</taxon>
        <taxon>Oxalobacteraceae</taxon>
        <taxon>Herbaspirillum</taxon>
    </lineage>
</organism>
<dbReference type="Proteomes" id="UP000063429">
    <property type="component" value="Chromosome"/>
</dbReference>
<dbReference type="EMBL" id="CP011409">
    <property type="protein sequence ID" value="AKZ62590.1"/>
    <property type="molecule type" value="Genomic_DNA"/>
</dbReference>
<dbReference type="RefSeq" id="WP_053196357.1">
    <property type="nucleotide sequence ID" value="NZ_CP011409.1"/>
</dbReference>
<name>A0ABN4HUB6_9BURK</name>
<feature type="transmembrane region" description="Helical" evidence="2">
    <location>
        <begin position="20"/>
        <end position="39"/>
    </location>
</feature>
<protein>
    <submittedName>
        <fullName evidence="3">Uncharacterized protein</fullName>
    </submittedName>
</protein>
<gene>
    <name evidence="3" type="ORF">F506_07775</name>
</gene>